<keyword evidence="3" id="KW-1185">Reference proteome</keyword>
<dbReference type="EMBL" id="BSNK01000001">
    <property type="protein sequence ID" value="GLQ22483.1"/>
    <property type="molecule type" value="Genomic_DNA"/>
</dbReference>
<proteinExistence type="predicted"/>
<gene>
    <name evidence="2" type="ORF">GCM10007853_03570</name>
</gene>
<accession>A0ABQ5V4S8</accession>
<dbReference type="Proteomes" id="UP001161391">
    <property type="component" value="Unassembled WGS sequence"/>
</dbReference>
<protein>
    <submittedName>
        <fullName evidence="2">Uncharacterized protein</fullName>
    </submittedName>
</protein>
<feature type="signal peptide" evidence="1">
    <location>
        <begin position="1"/>
        <end position="32"/>
    </location>
</feature>
<organism evidence="2 3">
    <name type="scientific">Algimonas ampicilliniresistens</name>
    <dbReference type="NCBI Taxonomy" id="1298735"/>
    <lineage>
        <taxon>Bacteria</taxon>
        <taxon>Pseudomonadati</taxon>
        <taxon>Pseudomonadota</taxon>
        <taxon>Alphaproteobacteria</taxon>
        <taxon>Maricaulales</taxon>
        <taxon>Robiginitomaculaceae</taxon>
        <taxon>Algimonas</taxon>
    </lineage>
</organism>
<sequence>MEHRKSIYPSPRQLCRAFCAVLAFCLAPTGYATDPMSSPQSMEIREAFAACREKPTEMSRFLCHCSVVDRQCETALKPQHGQWRTIEVWHGENEADREVFFHLAPRPEDLFALEQFDQGIIVSCLVNTSAVTIHLGETIDILRPVQVKLDGTPLAVELVEEGINVLAVARDTEDATLALSSANEMIVLYADEGGDDVEVTYQTAGFAAAMSGWEPLCKAAIS</sequence>
<evidence type="ECO:0000313" key="2">
    <source>
        <dbReference type="EMBL" id="GLQ22483.1"/>
    </source>
</evidence>
<feature type="chain" id="PRO_5046462481" evidence="1">
    <location>
        <begin position="33"/>
        <end position="222"/>
    </location>
</feature>
<comment type="caution">
    <text evidence="2">The sequence shown here is derived from an EMBL/GenBank/DDBJ whole genome shotgun (WGS) entry which is preliminary data.</text>
</comment>
<keyword evidence="1" id="KW-0732">Signal</keyword>
<name>A0ABQ5V4S8_9PROT</name>
<evidence type="ECO:0000313" key="3">
    <source>
        <dbReference type="Proteomes" id="UP001161391"/>
    </source>
</evidence>
<reference evidence="2" key="2">
    <citation type="submission" date="2023-01" db="EMBL/GenBank/DDBJ databases">
        <title>Draft genome sequence of Algimonas ampicilliniresistens strain NBRC 108219.</title>
        <authorList>
            <person name="Sun Q."/>
            <person name="Mori K."/>
        </authorList>
    </citation>
    <scope>NUCLEOTIDE SEQUENCE</scope>
    <source>
        <strain evidence="2">NBRC 108219</strain>
    </source>
</reference>
<evidence type="ECO:0000256" key="1">
    <source>
        <dbReference type="SAM" id="SignalP"/>
    </source>
</evidence>
<reference evidence="2" key="1">
    <citation type="journal article" date="2014" name="Int. J. Syst. Evol. Microbiol.">
        <title>Complete genome of a new Firmicutes species belonging to the dominant human colonic microbiota ('Ruminococcus bicirculans') reveals two chromosomes and a selective capacity to utilize plant glucans.</title>
        <authorList>
            <consortium name="NISC Comparative Sequencing Program"/>
            <person name="Wegmann U."/>
            <person name="Louis P."/>
            <person name="Goesmann A."/>
            <person name="Henrissat B."/>
            <person name="Duncan S.H."/>
            <person name="Flint H.J."/>
        </authorList>
    </citation>
    <scope>NUCLEOTIDE SEQUENCE</scope>
    <source>
        <strain evidence="2">NBRC 108219</strain>
    </source>
</reference>